<evidence type="ECO:0000259" key="3">
    <source>
        <dbReference type="PROSITE" id="PS51352"/>
    </source>
</evidence>
<evidence type="ECO:0000256" key="1">
    <source>
        <dbReference type="ARBA" id="ARBA00022729"/>
    </source>
</evidence>
<dbReference type="Gene3D" id="3.40.30.10">
    <property type="entry name" value="Glutaredoxin"/>
    <property type="match status" value="1"/>
</dbReference>
<reference evidence="4" key="2">
    <citation type="submission" date="2020-09" db="EMBL/GenBank/DDBJ databases">
        <authorList>
            <person name="Sun Q."/>
            <person name="Zhou Y."/>
        </authorList>
    </citation>
    <scope>NUCLEOTIDE SEQUENCE</scope>
    <source>
        <strain evidence="4">CGMCC 1.15290</strain>
    </source>
</reference>
<dbReference type="Proteomes" id="UP000627292">
    <property type="component" value="Unassembled WGS sequence"/>
</dbReference>
<sequence length="421" mass="47519">MGVAAQGIQFTTGLNWKQVLEKAKKENKLVLVDCYTTWCGPCKKMDKEVYPQEAVGAIVNQNFVSVKVQMDTADNDSQEIKTWYSEASQIRQRFHVTAYPSYLIIAPDGDIVYREAGAKRATTFTEIMQTAADSGRVYARQLADWKAGKKDYTLAPSLIRKAERTRDSKTAISLARNCIEKYIPTLTGAALYNLDLLAATGPYLLTSDKKLFTLFYPEKNGQITDSLLQAKGISAGIASGAIEKEINAMLVKNNDFNKPIINNPDWNKMKQVITKRYDATNADNLINIAQQNWYKITKPDWNKLAQSQLYSIQKNPPSEKWGFAMANNQIWYDIFFHVNDTGILKEAAMVAKKHIIDAEEKQAGKLNAGYIDTYANLLFKLGRNKEAIEWQQKAVALRPEIKSFAEALKKMEKGEPTWLAR</sequence>
<dbReference type="InterPro" id="IPR051099">
    <property type="entry name" value="AGR/TXD"/>
</dbReference>
<evidence type="ECO:0000313" key="5">
    <source>
        <dbReference type="Proteomes" id="UP000627292"/>
    </source>
</evidence>
<dbReference type="PANTHER" id="PTHR15337:SF11">
    <property type="entry name" value="THIOREDOXIN DOMAIN-CONTAINING PROTEIN"/>
    <property type="match status" value="1"/>
</dbReference>
<dbReference type="InterPro" id="IPR012336">
    <property type="entry name" value="Thioredoxin-like_fold"/>
</dbReference>
<comment type="caution">
    <text evidence="4">The sequence shown here is derived from an EMBL/GenBank/DDBJ whole genome shotgun (WGS) entry which is preliminary data.</text>
</comment>
<dbReference type="EMBL" id="BMIB01000002">
    <property type="protein sequence ID" value="GGH65619.1"/>
    <property type="molecule type" value="Genomic_DNA"/>
</dbReference>
<name>A0A917IVB6_9BACT</name>
<dbReference type="InterPro" id="IPR013766">
    <property type="entry name" value="Thioredoxin_domain"/>
</dbReference>
<dbReference type="PANTHER" id="PTHR15337">
    <property type="entry name" value="ANTERIOR GRADIENT PROTEIN-RELATED"/>
    <property type="match status" value="1"/>
</dbReference>
<keyword evidence="2" id="KW-0676">Redox-active center</keyword>
<accession>A0A917IVB6</accession>
<gene>
    <name evidence="4" type="ORF">GCM10011379_18940</name>
</gene>
<dbReference type="AlphaFoldDB" id="A0A917IVB6"/>
<organism evidence="4 5">
    <name type="scientific">Filimonas zeae</name>
    <dbReference type="NCBI Taxonomy" id="1737353"/>
    <lineage>
        <taxon>Bacteria</taxon>
        <taxon>Pseudomonadati</taxon>
        <taxon>Bacteroidota</taxon>
        <taxon>Chitinophagia</taxon>
        <taxon>Chitinophagales</taxon>
        <taxon>Chitinophagaceae</taxon>
        <taxon>Filimonas</taxon>
    </lineage>
</organism>
<reference evidence="4" key="1">
    <citation type="journal article" date="2014" name="Int. J. Syst. Evol. Microbiol.">
        <title>Complete genome sequence of Corynebacterium casei LMG S-19264T (=DSM 44701T), isolated from a smear-ripened cheese.</title>
        <authorList>
            <consortium name="US DOE Joint Genome Institute (JGI-PGF)"/>
            <person name="Walter F."/>
            <person name="Albersmeier A."/>
            <person name="Kalinowski J."/>
            <person name="Ruckert C."/>
        </authorList>
    </citation>
    <scope>NUCLEOTIDE SEQUENCE</scope>
    <source>
        <strain evidence="4">CGMCC 1.15290</strain>
    </source>
</reference>
<evidence type="ECO:0000256" key="2">
    <source>
        <dbReference type="ARBA" id="ARBA00023284"/>
    </source>
</evidence>
<dbReference type="PROSITE" id="PS51352">
    <property type="entry name" value="THIOREDOXIN_2"/>
    <property type="match status" value="1"/>
</dbReference>
<proteinExistence type="predicted"/>
<dbReference type="PROSITE" id="PS00194">
    <property type="entry name" value="THIOREDOXIN_1"/>
    <property type="match status" value="1"/>
</dbReference>
<dbReference type="Pfam" id="PF13098">
    <property type="entry name" value="Thioredoxin_2"/>
    <property type="match status" value="1"/>
</dbReference>
<evidence type="ECO:0000313" key="4">
    <source>
        <dbReference type="EMBL" id="GGH65619.1"/>
    </source>
</evidence>
<dbReference type="InterPro" id="IPR017937">
    <property type="entry name" value="Thioredoxin_CS"/>
</dbReference>
<feature type="domain" description="Thioredoxin" evidence="3">
    <location>
        <begin position="1"/>
        <end position="133"/>
    </location>
</feature>
<dbReference type="InterPro" id="IPR036249">
    <property type="entry name" value="Thioredoxin-like_sf"/>
</dbReference>
<keyword evidence="1" id="KW-0732">Signal</keyword>
<protein>
    <recommendedName>
        <fullName evidence="3">Thioredoxin domain-containing protein</fullName>
    </recommendedName>
</protein>
<keyword evidence="5" id="KW-1185">Reference proteome</keyword>
<dbReference type="SUPFAM" id="SSF52833">
    <property type="entry name" value="Thioredoxin-like"/>
    <property type="match status" value="1"/>
</dbReference>